<accession>A0A3T1CXG8</accession>
<evidence type="ECO:0000256" key="1">
    <source>
        <dbReference type="SAM" id="Phobius"/>
    </source>
</evidence>
<reference evidence="3" key="1">
    <citation type="journal article" date="2019" name="J. Virol.">
        <title>Medusavirus, a novel large DNA virus discovered from hot spring water.</title>
        <authorList>
            <person name="Yoshikawa G."/>
            <person name="Blanc-Mathieu R."/>
            <person name="Song C."/>
            <person name="Kayama Y."/>
            <person name="Mochizuki T."/>
            <person name="Murata K."/>
            <person name="Ogata H."/>
            <person name="Takemura M."/>
        </authorList>
    </citation>
    <scope>NUCLEOTIDE SEQUENCE [LARGE SCALE GENOMIC DNA]</scope>
</reference>
<organism evidence="2 3">
    <name type="scientific">Acanthamoeba castellanii medusavirus J1</name>
    <dbReference type="NCBI Taxonomy" id="3114988"/>
    <lineage>
        <taxon>Viruses</taxon>
        <taxon>Varidnaviria</taxon>
        <taxon>Bamfordvirae</taxon>
        <taxon>Nucleocytoviricota</taxon>
        <taxon>Megaviricetes</taxon>
        <taxon>Mamonoviridae</taxon>
        <taxon>Medusavirus</taxon>
        <taxon>Medusavirus medusae</taxon>
    </lineage>
</organism>
<evidence type="ECO:0000313" key="2">
    <source>
        <dbReference type="EMBL" id="BBI30526.1"/>
    </source>
</evidence>
<dbReference type="Proteomes" id="UP001161669">
    <property type="component" value="Segment"/>
</dbReference>
<evidence type="ECO:0000313" key="3">
    <source>
        <dbReference type="Proteomes" id="UP001161669"/>
    </source>
</evidence>
<sequence length="152" mass="16961">MQEDIDIPIKLYLKVACVCVKPCQSPTKYPVGTRIVLTTWALEDEDDFQRNRPGCSEWIKTPEGIAHDGEDTKQSDAERFGAFAAECLRFDHVAVFMPDDPIPVVSSRPYAHPDHDYGKAPPPSRDWTQPTLTAAGVVTVIIVLALLFRHAE</sequence>
<dbReference type="KEGG" id="vg:80540878"/>
<name>A0A3T1CXG8_9VIRU</name>
<keyword evidence="3" id="KW-1185">Reference proteome</keyword>
<dbReference type="EMBL" id="AP018495">
    <property type="protein sequence ID" value="BBI30526.1"/>
    <property type="molecule type" value="Genomic_DNA"/>
</dbReference>
<keyword evidence="1" id="KW-0812">Transmembrane</keyword>
<proteinExistence type="predicted"/>
<protein>
    <submittedName>
        <fullName evidence="2">Uncharacterized protein</fullName>
    </submittedName>
</protein>
<feature type="transmembrane region" description="Helical" evidence="1">
    <location>
        <begin position="127"/>
        <end position="148"/>
    </location>
</feature>
<keyword evidence="1" id="KW-0472">Membrane</keyword>
<keyword evidence="1" id="KW-1133">Transmembrane helix</keyword>